<accession>F6HTQ2</accession>
<dbReference type="HOGENOM" id="CLU_2890382_0_0_1"/>
<organism evidence="1 2">
    <name type="scientific">Vitis vinifera</name>
    <name type="common">Grape</name>
    <dbReference type="NCBI Taxonomy" id="29760"/>
    <lineage>
        <taxon>Eukaryota</taxon>
        <taxon>Viridiplantae</taxon>
        <taxon>Streptophyta</taxon>
        <taxon>Embryophyta</taxon>
        <taxon>Tracheophyta</taxon>
        <taxon>Spermatophyta</taxon>
        <taxon>Magnoliopsida</taxon>
        <taxon>eudicotyledons</taxon>
        <taxon>Gunneridae</taxon>
        <taxon>Pentapetalae</taxon>
        <taxon>rosids</taxon>
        <taxon>Vitales</taxon>
        <taxon>Vitaceae</taxon>
        <taxon>Viteae</taxon>
        <taxon>Vitis</taxon>
    </lineage>
</organism>
<evidence type="ECO:0000313" key="2">
    <source>
        <dbReference type="Proteomes" id="UP000009183"/>
    </source>
</evidence>
<reference evidence="2" key="1">
    <citation type="journal article" date="2007" name="Nature">
        <title>The grapevine genome sequence suggests ancestral hexaploidization in major angiosperm phyla.</title>
        <authorList>
            <consortium name="The French-Italian Public Consortium for Grapevine Genome Characterization."/>
            <person name="Jaillon O."/>
            <person name="Aury J.-M."/>
            <person name="Noel B."/>
            <person name="Policriti A."/>
            <person name="Clepet C."/>
            <person name="Casagrande A."/>
            <person name="Choisne N."/>
            <person name="Aubourg S."/>
            <person name="Vitulo N."/>
            <person name="Jubin C."/>
            <person name="Vezzi A."/>
            <person name="Legeai F."/>
            <person name="Hugueney P."/>
            <person name="Dasilva C."/>
            <person name="Horner D."/>
            <person name="Mica E."/>
            <person name="Jublot D."/>
            <person name="Poulain J."/>
            <person name="Bruyere C."/>
            <person name="Billault A."/>
            <person name="Segurens B."/>
            <person name="Gouyvenoux M."/>
            <person name="Ugarte E."/>
            <person name="Cattonaro F."/>
            <person name="Anthouard V."/>
            <person name="Vico V."/>
            <person name="Del Fabbro C."/>
            <person name="Alaux M."/>
            <person name="Di Gaspero G."/>
            <person name="Dumas V."/>
            <person name="Felice N."/>
            <person name="Paillard S."/>
            <person name="Juman I."/>
            <person name="Moroldo M."/>
            <person name="Scalabrin S."/>
            <person name="Canaguier A."/>
            <person name="Le Clainche I."/>
            <person name="Malacrida G."/>
            <person name="Durand E."/>
            <person name="Pesole G."/>
            <person name="Laucou V."/>
            <person name="Chatelet P."/>
            <person name="Merdinoglu D."/>
            <person name="Delledonne M."/>
            <person name="Pezzotti M."/>
            <person name="Lecharny A."/>
            <person name="Scarpelli C."/>
            <person name="Artiguenave F."/>
            <person name="Pe M.E."/>
            <person name="Valle G."/>
            <person name="Morgante M."/>
            <person name="Caboche M."/>
            <person name="Adam-Blondon A.-F."/>
            <person name="Weissenbach J."/>
            <person name="Quetier F."/>
            <person name="Wincker P."/>
        </authorList>
    </citation>
    <scope>NUCLEOTIDE SEQUENCE [LARGE SCALE GENOMIC DNA]</scope>
    <source>
        <strain evidence="2">cv. Pinot noir / PN40024</strain>
    </source>
</reference>
<protein>
    <submittedName>
        <fullName evidence="1">Uncharacterized protein</fullName>
    </submittedName>
</protein>
<dbReference type="EMBL" id="FN596248">
    <property type="protein sequence ID" value="CCB58063.1"/>
    <property type="molecule type" value="Genomic_DNA"/>
</dbReference>
<evidence type="ECO:0000313" key="1">
    <source>
        <dbReference type="EMBL" id="CCB58063.1"/>
    </source>
</evidence>
<dbReference type="AlphaFoldDB" id="F6HTQ2"/>
<name>F6HTQ2_VITVI</name>
<dbReference type="InParanoid" id="F6HTQ2"/>
<keyword evidence="2" id="KW-1185">Reference proteome</keyword>
<gene>
    <name evidence="1" type="ordered locus">VIT_03s0017g02340</name>
</gene>
<sequence>MGGQINPLTRVSKVAKKGGCAMGDQSSFEAFCSDEMRKKILLFPTNDANCCLISDPGSSIAQH</sequence>
<proteinExistence type="predicted"/>
<dbReference type="Proteomes" id="UP000009183">
    <property type="component" value="Chromosome 3"/>
</dbReference>
<dbReference type="PaxDb" id="29760-VIT_03s0017g02340.t01"/>